<reference evidence="2" key="1">
    <citation type="submission" date="2015-12" db="EMBL/GenBank/DDBJ databases">
        <title>Update maize B73 reference genome by single molecule sequencing technologies.</title>
        <authorList>
            <consortium name="Maize Genome Sequencing Project"/>
            <person name="Ware D."/>
        </authorList>
    </citation>
    <scope>NUCLEOTIDE SEQUENCE</scope>
    <source>
        <tissue evidence="2">Seedling</tissue>
    </source>
</reference>
<accession>A0A1D6IZN5</accession>
<gene>
    <name evidence="2" type="ORF">ZEAMMB73_Zm00001d024509</name>
</gene>
<evidence type="ECO:0000313" key="2">
    <source>
        <dbReference type="EMBL" id="AQK41322.1"/>
    </source>
</evidence>
<feature type="compositionally biased region" description="Basic residues" evidence="1">
    <location>
        <begin position="1"/>
        <end position="18"/>
    </location>
</feature>
<organism evidence="2">
    <name type="scientific">Zea mays</name>
    <name type="common">Maize</name>
    <dbReference type="NCBI Taxonomy" id="4577"/>
    <lineage>
        <taxon>Eukaryota</taxon>
        <taxon>Viridiplantae</taxon>
        <taxon>Streptophyta</taxon>
        <taxon>Embryophyta</taxon>
        <taxon>Tracheophyta</taxon>
        <taxon>Spermatophyta</taxon>
        <taxon>Magnoliopsida</taxon>
        <taxon>Liliopsida</taxon>
        <taxon>Poales</taxon>
        <taxon>Poaceae</taxon>
        <taxon>PACMAD clade</taxon>
        <taxon>Panicoideae</taxon>
        <taxon>Andropogonodae</taxon>
        <taxon>Andropogoneae</taxon>
        <taxon>Tripsacinae</taxon>
        <taxon>Zea</taxon>
    </lineage>
</organism>
<sequence>MPRRHPRPAVAPRRRARPRTAAGAPRPLRRRTALPLGGPRLGYWRRRGAHSPRFADMLHQCSVLALCWRCGVASIRSAPVYRISW</sequence>
<evidence type="ECO:0000256" key="1">
    <source>
        <dbReference type="SAM" id="MobiDB-lite"/>
    </source>
</evidence>
<dbReference type="AlphaFoldDB" id="A0A1D6IZN5"/>
<dbReference type="EMBL" id="CM000786">
    <property type="protein sequence ID" value="AQK41322.1"/>
    <property type="molecule type" value="Genomic_DNA"/>
</dbReference>
<feature type="region of interest" description="Disordered" evidence="1">
    <location>
        <begin position="1"/>
        <end position="36"/>
    </location>
</feature>
<name>A0A1D6IZN5_MAIZE</name>
<protein>
    <submittedName>
        <fullName evidence="2">Polymerase delta 4</fullName>
    </submittedName>
</protein>
<proteinExistence type="predicted"/>